<reference evidence="16" key="1">
    <citation type="submission" date="2025-08" db="UniProtKB">
        <authorList>
            <consortium name="RefSeq"/>
        </authorList>
    </citation>
    <scope>IDENTIFICATION</scope>
</reference>
<feature type="binding site" evidence="10">
    <location>
        <begin position="149"/>
        <end position="156"/>
    </location>
    <ligand>
        <name>ATP</name>
        <dbReference type="ChEBI" id="CHEBI:30616"/>
    </ligand>
</feature>
<dbReference type="GO" id="GO:0051231">
    <property type="term" value="P:spindle elongation"/>
    <property type="evidence" value="ECO:0007669"/>
    <property type="project" value="TreeGrafter"/>
</dbReference>
<keyword evidence="3" id="KW-0597">Phosphoprotein</keyword>
<evidence type="ECO:0000313" key="15">
    <source>
        <dbReference type="Proteomes" id="UP000504632"/>
    </source>
</evidence>
<feature type="region of interest" description="Disordered" evidence="13">
    <location>
        <begin position="220"/>
        <end position="239"/>
    </location>
</feature>
<dbReference type="GO" id="GO:0008017">
    <property type="term" value="F:microtubule binding"/>
    <property type="evidence" value="ECO:0007669"/>
    <property type="project" value="InterPro"/>
</dbReference>
<accession>A0A6J2VCN9</accession>
<proteinExistence type="inferred from homology"/>
<feature type="compositionally biased region" description="Polar residues" evidence="13">
    <location>
        <begin position="657"/>
        <end position="681"/>
    </location>
</feature>
<dbReference type="GO" id="GO:0005634">
    <property type="term" value="C:nucleus"/>
    <property type="evidence" value="ECO:0007669"/>
    <property type="project" value="TreeGrafter"/>
</dbReference>
<organism evidence="15 16">
    <name type="scientific">Chanos chanos</name>
    <name type="common">Milkfish</name>
    <name type="synonym">Mugil chanos</name>
    <dbReference type="NCBI Taxonomy" id="29144"/>
    <lineage>
        <taxon>Eukaryota</taxon>
        <taxon>Metazoa</taxon>
        <taxon>Chordata</taxon>
        <taxon>Craniata</taxon>
        <taxon>Vertebrata</taxon>
        <taxon>Euteleostomi</taxon>
        <taxon>Actinopterygii</taxon>
        <taxon>Neopterygii</taxon>
        <taxon>Teleostei</taxon>
        <taxon>Ostariophysi</taxon>
        <taxon>Gonorynchiformes</taxon>
        <taxon>Chanidae</taxon>
        <taxon>Chanos</taxon>
    </lineage>
</organism>
<keyword evidence="15" id="KW-1185">Reference proteome</keyword>
<keyword evidence="9" id="KW-0206">Cytoskeleton</keyword>
<dbReference type="InterPro" id="IPR001752">
    <property type="entry name" value="Kinesin_motor_dom"/>
</dbReference>
<keyword evidence="4 11" id="KW-0493">Microtubule</keyword>
<dbReference type="InterPro" id="IPR036961">
    <property type="entry name" value="Kinesin_motor_dom_sf"/>
</dbReference>
<evidence type="ECO:0000256" key="1">
    <source>
        <dbReference type="ARBA" id="ARBA00004186"/>
    </source>
</evidence>
<dbReference type="RefSeq" id="XP_030630605.1">
    <property type="nucleotide sequence ID" value="XM_030774745.1"/>
</dbReference>
<dbReference type="CDD" id="cd01368">
    <property type="entry name" value="KISc_KIF23_like"/>
    <property type="match status" value="1"/>
</dbReference>
<dbReference type="GO" id="GO:0007018">
    <property type="term" value="P:microtubule-based movement"/>
    <property type="evidence" value="ECO:0007669"/>
    <property type="project" value="InterPro"/>
</dbReference>
<evidence type="ECO:0000256" key="10">
    <source>
        <dbReference type="PROSITE-ProRule" id="PRU00283"/>
    </source>
</evidence>
<dbReference type="PROSITE" id="PS50067">
    <property type="entry name" value="KINESIN_MOTOR_2"/>
    <property type="match status" value="1"/>
</dbReference>
<evidence type="ECO:0000256" key="5">
    <source>
        <dbReference type="ARBA" id="ARBA00022741"/>
    </source>
</evidence>
<dbReference type="Gene3D" id="3.40.850.10">
    <property type="entry name" value="Kinesin motor domain"/>
    <property type="match status" value="2"/>
</dbReference>
<evidence type="ECO:0000256" key="9">
    <source>
        <dbReference type="ARBA" id="ARBA00023212"/>
    </source>
</evidence>
<dbReference type="OrthoDB" id="2403182at2759"/>
<dbReference type="AlphaFoldDB" id="A0A6J2VCN9"/>
<dbReference type="GO" id="GO:0072686">
    <property type="term" value="C:mitotic spindle"/>
    <property type="evidence" value="ECO:0007669"/>
    <property type="project" value="TreeGrafter"/>
</dbReference>
<name>A0A6J2VCN9_CHACN</name>
<dbReference type="SMART" id="SM00129">
    <property type="entry name" value="KISc"/>
    <property type="match status" value="1"/>
</dbReference>
<dbReference type="GO" id="GO:0048731">
    <property type="term" value="P:system development"/>
    <property type="evidence" value="ECO:0007669"/>
    <property type="project" value="UniProtKB-ARBA"/>
</dbReference>
<dbReference type="GO" id="GO:0008574">
    <property type="term" value="F:plus-end-directed microtubule motor activity"/>
    <property type="evidence" value="ECO:0007669"/>
    <property type="project" value="TreeGrafter"/>
</dbReference>
<keyword evidence="2" id="KW-0963">Cytoplasm</keyword>
<keyword evidence="7 12" id="KW-0175">Coiled coil</keyword>
<dbReference type="Proteomes" id="UP000504632">
    <property type="component" value="Chromosome 5"/>
</dbReference>
<dbReference type="PANTHER" id="PTHR47970:SF29">
    <property type="entry name" value="KINESIN FAMILY MEMBER 20B"/>
    <property type="match status" value="1"/>
</dbReference>
<dbReference type="InterPro" id="IPR027417">
    <property type="entry name" value="P-loop_NTPase"/>
</dbReference>
<evidence type="ECO:0000256" key="6">
    <source>
        <dbReference type="ARBA" id="ARBA00022840"/>
    </source>
</evidence>
<evidence type="ECO:0000256" key="8">
    <source>
        <dbReference type="ARBA" id="ARBA00023175"/>
    </source>
</evidence>
<evidence type="ECO:0000256" key="11">
    <source>
        <dbReference type="RuleBase" id="RU000394"/>
    </source>
</evidence>
<evidence type="ECO:0000256" key="7">
    <source>
        <dbReference type="ARBA" id="ARBA00023054"/>
    </source>
</evidence>
<feature type="domain" description="Kinesin motor" evidence="14">
    <location>
        <begin position="53"/>
        <end position="477"/>
    </location>
</feature>
<feature type="coiled-coil region" evidence="12">
    <location>
        <begin position="736"/>
        <end position="770"/>
    </location>
</feature>
<evidence type="ECO:0000256" key="4">
    <source>
        <dbReference type="ARBA" id="ARBA00022701"/>
    </source>
</evidence>
<dbReference type="Pfam" id="PF00225">
    <property type="entry name" value="Kinesin"/>
    <property type="match status" value="1"/>
</dbReference>
<dbReference type="PRINTS" id="PR00380">
    <property type="entry name" value="KINESINHEAVY"/>
</dbReference>
<protein>
    <recommendedName>
        <fullName evidence="11">Kinesin-like protein</fullName>
    </recommendedName>
</protein>
<gene>
    <name evidence="16" type="primary">LOC115812259</name>
</gene>
<dbReference type="FunCoup" id="A0A6J2VCN9">
    <property type="interactions" value="5"/>
</dbReference>
<dbReference type="PANTHER" id="PTHR47970">
    <property type="entry name" value="KINESIN-LIKE PROTEIN KIF11"/>
    <property type="match status" value="1"/>
</dbReference>
<keyword evidence="5 10" id="KW-0547">Nucleotide-binding</keyword>
<comment type="subcellular location">
    <subcellularLocation>
        <location evidence="1">Cytoplasm</location>
        <location evidence="1">Cytoskeleton</location>
        <location evidence="1">Spindle</location>
    </subcellularLocation>
</comment>
<dbReference type="GO" id="GO:0005524">
    <property type="term" value="F:ATP binding"/>
    <property type="evidence" value="ECO:0007669"/>
    <property type="project" value="UniProtKB-UniRule"/>
</dbReference>
<dbReference type="SUPFAM" id="SSF52540">
    <property type="entry name" value="P-loop containing nucleoside triphosphate hydrolases"/>
    <property type="match status" value="1"/>
</dbReference>
<evidence type="ECO:0000256" key="12">
    <source>
        <dbReference type="SAM" id="Coils"/>
    </source>
</evidence>
<dbReference type="GeneID" id="115812259"/>
<feature type="region of interest" description="Disordered" evidence="13">
    <location>
        <begin position="648"/>
        <end position="684"/>
    </location>
</feature>
<evidence type="ECO:0000259" key="14">
    <source>
        <dbReference type="PROSITE" id="PS50067"/>
    </source>
</evidence>
<sequence length="821" mass="91989">MATAIDMTHEGAELGAMESTACDPHHMPLPELSGVSSIASAQSEPAEGPEQQQLKVYLRVRPFSKEELAKNEDQGCVVLESPETVLLQAPKGSASMKSSERGITQQLHKFSFSQIFGPEVTQADFFDGTISTQVQDFLQGKNALVFSYGVTNAGKTHTIQGSLKDPGILPRALDVTFRYVSGRKYENMDLKPYLSVDVQRLDSDQLKTERNTKATLLNLLKEESEPPKPSRSRSSSMSSVSSLSFSGVSYDQTVDSADAAGDGMQCVFSVWVASYEIYNEYIYDLLQAPPTTKSKKRPALRVCEDGAKNPYIRDLTWVNVQSAEEASKILHVGNKNRSAASTVMNQSSSRSHSIFTIKLLRIDGADIQGMSELTLCDLAGSERCNKTKTFGERLKEAGNINNSLLILGKCIAAMRNKQSDRSKISHIPFRESKLTRLFQGVFCGRGRVSMIININQCASTYDETLHVMKFSAIAKQVVQVIQPRSLESLAPRLVGRNGKPLIKNGVIDNQAVDDYLSEDELLDGEDEADMSILPQEELISLLEGLREKLLTERRKNLVQEIQIRREMGDAIIQQLMEMEEAHSYHIADLKESYEEKKESTMEMYKEALKEYAYHCAQERLDEEYIPVEKYTLEQNKAEELQKRLADLEQQRHGTGTGSSVVFTKDSSTQTDKLPQTPTQDSGDSERCKLLYREKCAVEQLCGEKQGLIVSLEKRICELNETLQEAGESYLEKLAQIQELQISLADKEQIKRRLQADVTDKKAELSVLREEMTKLSLDSERKMRPKRGLLASIELVTTPHKTALRHVIRRSVRATPSTRNKS</sequence>
<evidence type="ECO:0000256" key="2">
    <source>
        <dbReference type="ARBA" id="ARBA00022490"/>
    </source>
</evidence>
<dbReference type="GO" id="GO:0090307">
    <property type="term" value="P:mitotic spindle assembly"/>
    <property type="evidence" value="ECO:0007669"/>
    <property type="project" value="TreeGrafter"/>
</dbReference>
<keyword evidence="6 10" id="KW-0067">ATP-binding</keyword>
<dbReference type="InParanoid" id="A0A6J2VCN9"/>
<evidence type="ECO:0000313" key="16">
    <source>
        <dbReference type="RefSeq" id="XP_030630605.1"/>
    </source>
</evidence>
<dbReference type="InterPro" id="IPR019821">
    <property type="entry name" value="Kinesin_motor_CS"/>
</dbReference>
<comment type="similarity">
    <text evidence="10 11">Belongs to the TRAFAC class myosin-kinesin ATPase superfamily. Kinesin family.</text>
</comment>
<dbReference type="InterPro" id="IPR047149">
    <property type="entry name" value="KIF11-like"/>
</dbReference>
<evidence type="ECO:0000256" key="3">
    <source>
        <dbReference type="ARBA" id="ARBA00022553"/>
    </source>
</evidence>
<dbReference type="GO" id="GO:0005876">
    <property type="term" value="C:spindle microtubule"/>
    <property type="evidence" value="ECO:0007669"/>
    <property type="project" value="TreeGrafter"/>
</dbReference>
<evidence type="ECO:0000256" key="13">
    <source>
        <dbReference type="SAM" id="MobiDB-lite"/>
    </source>
</evidence>
<dbReference type="PROSITE" id="PS00411">
    <property type="entry name" value="KINESIN_MOTOR_1"/>
    <property type="match status" value="1"/>
</dbReference>
<keyword evidence="8 10" id="KW-0505">Motor protein</keyword>